<feature type="domain" description="DUF11" evidence="10">
    <location>
        <begin position="697"/>
        <end position="797"/>
    </location>
</feature>
<dbReference type="SUPFAM" id="SSF49785">
    <property type="entry name" value="Galactose-binding domain-like"/>
    <property type="match status" value="1"/>
</dbReference>
<dbReference type="Pfam" id="PF00150">
    <property type="entry name" value="Cellulase"/>
    <property type="match status" value="1"/>
</dbReference>
<proteinExistence type="inferred from homology"/>
<dbReference type="InterPro" id="IPR001547">
    <property type="entry name" value="Glyco_hydro_5"/>
</dbReference>
<evidence type="ECO:0000256" key="6">
    <source>
        <dbReference type="ARBA" id="ARBA00023326"/>
    </source>
</evidence>
<evidence type="ECO:0000256" key="1">
    <source>
        <dbReference type="ARBA" id="ARBA00005641"/>
    </source>
</evidence>
<dbReference type="PROSITE" id="PS00659">
    <property type="entry name" value="GLYCOSYL_HYDROL_F5"/>
    <property type="match status" value="1"/>
</dbReference>
<evidence type="ECO:0000259" key="12">
    <source>
        <dbReference type="Pfam" id="PF16403"/>
    </source>
</evidence>
<feature type="domain" description="Pesticidal crystal protein Cry22Aa Ig-like" evidence="12">
    <location>
        <begin position="591"/>
        <end position="663"/>
    </location>
</feature>
<dbReference type="EMBL" id="CACVAR010000418">
    <property type="protein sequence ID" value="CAA6827232.1"/>
    <property type="molecule type" value="Genomic_DNA"/>
</dbReference>
<dbReference type="InterPro" id="IPR018087">
    <property type="entry name" value="Glyco_hydro_5_CS"/>
</dbReference>
<sequence length="923" mass="102464">MKRKSILMIPLLSVLVSFGNAQSNFIANSGAEDGNTSSWTTFGGGSDIKSVTTQSHSGAYSFLSTDRTQFYHGPSINIKPLVDNTTLVDGERYTASVWVYHNESEAKKLHLNIKQVDNSGTNYNKLEDELVPPNQWVKLVRHFVLDVDASLSSLNMYVVSSSGQTFDFYSDDYFLGELEDYTPPTSSTSSDFIKASGKNLVLNGSNINLKGINITVPVDNGNTAQDVWDVKSISLKDFKNIKSLGFNSIRLHLNYTIFEDDNNIGVYKEDGWHWVDRAIGFAKEAGIYLLLDMHAGQGGYQSDKSQGFTAFWDGVGTAPYTSNQQRLINLWGAIAQRYKHEPTILGYDLLNEPRPNDSEEWISYAEQIIAKIRTQDSKHLIVLEVPFIPGYTMRTVSDNNVLYDSHTYAIWGYSTQYSPHYGNEGQRWGAYSNTNPLYVNGSWNVVWEPEDGGTPPANGQPFNKDFLEMILVDDILEFANTNNVPVNVGEFGSVVETFKNNVGGLDLIKDTYKIFSGDNRYGTKVNNFYFTYQSSVFGLYKNWTGFQVDEAVVNSDLKALFKGSIDDTNGSGEDDEDSDDNSTKDTTAPVITLLGDTTLTLKIEDTYIDTGAIALDDVDGNVTDNIIVTGTVNTQVIGTYKLYYNVSDSSDNGAIERVRTVNIEAKDDNPDDGDGDGNSEETDLKLEFSWENYPKVSVIGRVHKFQAKVYNISEVAALETKLTIELPDGATFHKGTKCSLNNDETSVTCDIGKVPANKRRSRTIFLLLNKGGELGIDAKATTETDDSDEDNNEANTKLNVSEDADLSVTVHKQGKARVATALKVKLVTKNRGPAFANEVTSVFVIPENADFVSTSSPECNHIEDWDEVYCEWGTLDKRAKRTAYVYIRPTEKGSMTLEANVENTDENDSNKENNSATQTYMIR</sequence>
<dbReference type="InterPro" id="IPR013783">
    <property type="entry name" value="Ig-like_fold"/>
</dbReference>
<keyword evidence="6" id="KW-0624">Polysaccharide degradation</keyword>
<evidence type="ECO:0000256" key="3">
    <source>
        <dbReference type="ARBA" id="ARBA00023001"/>
    </source>
</evidence>
<feature type="chain" id="PRO_5028200040" evidence="8">
    <location>
        <begin position="22"/>
        <end position="923"/>
    </location>
</feature>
<feature type="region of interest" description="Disordered" evidence="7">
    <location>
        <begin position="903"/>
        <end position="923"/>
    </location>
</feature>
<dbReference type="SUPFAM" id="SSF51445">
    <property type="entry name" value="(Trans)glycosidases"/>
    <property type="match status" value="1"/>
</dbReference>
<dbReference type="GO" id="GO:0030245">
    <property type="term" value="P:cellulose catabolic process"/>
    <property type="evidence" value="ECO:0007669"/>
    <property type="project" value="UniProtKB-KW"/>
</dbReference>
<dbReference type="PANTHER" id="PTHR31297">
    <property type="entry name" value="GLUCAN ENDO-1,6-BETA-GLUCOSIDASE B"/>
    <property type="match status" value="1"/>
</dbReference>
<dbReference type="Gene3D" id="2.60.40.10">
    <property type="entry name" value="Immunoglobulins"/>
    <property type="match status" value="2"/>
</dbReference>
<dbReference type="InterPro" id="IPR008979">
    <property type="entry name" value="Galactose-bd-like_sf"/>
</dbReference>
<dbReference type="AlphaFoldDB" id="A0A6S6U2W0"/>
<dbReference type="PANTHER" id="PTHR31297:SF41">
    <property type="entry name" value="ENDOGLUCANASE, PUTATIVE (AFU_ORTHOLOGUE AFUA_5G01830)-RELATED"/>
    <property type="match status" value="1"/>
</dbReference>
<feature type="domain" description="Glycoside hydrolase family 5" evidence="9">
    <location>
        <begin position="203"/>
        <end position="494"/>
    </location>
</feature>
<evidence type="ECO:0000256" key="2">
    <source>
        <dbReference type="ARBA" id="ARBA00022801"/>
    </source>
</evidence>
<feature type="domain" description="DUF11" evidence="10">
    <location>
        <begin position="805"/>
        <end position="919"/>
    </location>
</feature>
<keyword evidence="3" id="KW-0136">Cellulose degradation</keyword>
<dbReference type="GO" id="GO:0008422">
    <property type="term" value="F:beta-glucosidase activity"/>
    <property type="evidence" value="ECO:0007669"/>
    <property type="project" value="TreeGrafter"/>
</dbReference>
<evidence type="ECO:0000259" key="11">
    <source>
        <dbReference type="Pfam" id="PF02018"/>
    </source>
</evidence>
<name>A0A6S6U2W0_9BACT</name>
<evidence type="ECO:0000259" key="9">
    <source>
        <dbReference type="Pfam" id="PF00150"/>
    </source>
</evidence>
<dbReference type="InterPro" id="IPR032179">
    <property type="entry name" value="Cry22Aa_Ig-like"/>
</dbReference>
<dbReference type="Gene3D" id="3.20.20.80">
    <property type="entry name" value="Glycosidases"/>
    <property type="match status" value="1"/>
</dbReference>
<dbReference type="Pfam" id="PF01345">
    <property type="entry name" value="DUF11"/>
    <property type="match status" value="2"/>
</dbReference>
<evidence type="ECO:0000256" key="7">
    <source>
        <dbReference type="SAM" id="MobiDB-lite"/>
    </source>
</evidence>
<feature type="domain" description="CBM-cenC" evidence="11">
    <location>
        <begin position="24"/>
        <end position="160"/>
    </location>
</feature>
<evidence type="ECO:0000256" key="5">
    <source>
        <dbReference type="ARBA" id="ARBA00023295"/>
    </source>
</evidence>
<keyword evidence="2" id="KW-0378">Hydrolase</keyword>
<keyword evidence="8" id="KW-0732">Signal</keyword>
<reference evidence="13" key="1">
    <citation type="submission" date="2020-01" db="EMBL/GenBank/DDBJ databases">
        <authorList>
            <person name="Meier V. D."/>
            <person name="Meier V D."/>
        </authorList>
    </citation>
    <scope>NUCLEOTIDE SEQUENCE</scope>
    <source>
        <strain evidence="13">HLG_WM_MAG_03</strain>
    </source>
</reference>
<dbReference type="InterPro" id="IPR017853">
    <property type="entry name" value="GH"/>
</dbReference>
<protein>
    <submittedName>
        <fullName evidence="13">Endoglucanase</fullName>
    </submittedName>
</protein>
<evidence type="ECO:0000256" key="8">
    <source>
        <dbReference type="SAM" id="SignalP"/>
    </source>
</evidence>
<dbReference type="GO" id="GO:0005576">
    <property type="term" value="C:extracellular region"/>
    <property type="evidence" value="ECO:0007669"/>
    <property type="project" value="TreeGrafter"/>
</dbReference>
<dbReference type="InterPro" id="IPR003305">
    <property type="entry name" value="CenC_carb-bd"/>
</dbReference>
<evidence type="ECO:0000313" key="13">
    <source>
        <dbReference type="EMBL" id="CAA6827232.1"/>
    </source>
</evidence>
<dbReference type="Pfam" id="PF02018">
    <property type="entry name" value="CBM_4_9"/>
    <property type="match status" value="1"/>
</dbReference>
<accession>A0A6S6U2W0</accession>
<keyword evidence="4" id="KW-0119">Carbohydrate metabolism</keyword>
<evidence type="ECO:0000256" key="4">
    <source>
        <dbReference type="ARBA" id="ARBA00023277"/>
    </source>
</evidence>
<evidence type="ECO:0000259" key="10">
    <source>
        <dbReference type="Pfam" id="PF01345"/>
    </source>
</evidence>
<dbReference type="Gene3D" id="2.60.120.260">
    <property type="entry name" value="Galactose-binding domain-like"/>
    <property type="match status" value="1"/>
</dbReference>
<dbReference type="Pfam" id="PF16403">
    <property type="entry name" value="Bact_surface_Ig-like"/>
    <property type="match status" value="1"/>
</dbReference>
<dbReference type="GO" id="GO:0009986">
    <property type="term" value="C:cell surface"/>
    <property type="evidence" value="ECO:0007669"/>
    <property type="project" value="TreeGrafter"/>
</dbReference>
<dbReference type="InterPro" id="IPR001434">
    <property type="entry name" value="OmcB-like_DUF11"/>
</dbReference>
<organism evidence="13">
    <name type="scientific">uncultured Sulfurovum sp</name>
    <dbReference type="NCBI Taxonomy" id="269237"/>
    <lineage>
        <taxon>Bacteria</taxon>
        <taxon>Pseudomonadati</taxon>
        <taxon>Campylobacterota</taxon>
        <taxon>Epsilonproteobacteria</taxon>
        <taxon>Campylobacterales</taxon>
        <taxon>Sulfurovaceae</taxon>
        <taxon>Sulfurovum</taxon>
        <taxon>environmental samples</taxon>
    </lineage>
</organism>
<feature type="signal peptide" evidence="8">
    <location>
        <begin position="1"/>
        <end position="21"/>
    </location>
</feature>
<comment type="similarity">
    <text evidence="1">Belongs to the glycosyl hydrolase 5 (cellulase A) family.</text>
</comment>
<gene>
    <name evidence="13" type="ORF">HELGO_WM27137</name>
</gene>
<dbReference type="InterPro" id="IPR050386">
    <property type="entry name" value="Glycosyl_hydrolase_5"/>
</dbReference>
<feature type="compositionally biased region" description="Polar residues" evidence="7">
    <location>
        <begin position="912"/>
        <end position="923"/>
    </location>
</feature>
<keyword evidence="5" id="KW-0326">Glycosidase</keyword>